<evidence type="ECO:0000256" key="3">
    <source>
        <dbReference type="ARBA" id="ARBA00007970"/>
    </source>
</evidence>
<dbReference type="GO" id="GO:0030170">
    <property type="term" value="F:pyridoxal phosphate binding"/>
    <property type="evidence" value="ECO:0007669"/>
    <property type="project" value="InterPro"/>
</dbReference>
<evidence type="ECO:0000256" key="9">
    <source>
        <dbReference type="HAMAP-Rule" id="MF_01023"/>
    </source>
</evidence>
<comment type="pathway">
    <text evidence="2 9">Amino-acid biosynthesis; L-histidine biosynthesis; L-histidine from 5-phospho-alpha-D-ribose 1-diphosphate: step 7/9.</text>
</comment>
<evidence type="ECO:0000256" key="5">
    <source>
        <dbReference type="ARBA" id="ARBA00022576"/>
    </source>
</evidence>
<dbReference type="InterPro" id="IPR001917">
    <property type="entry name" value="Aminotrans_II_pyridoxalP_BS"/>
</dbReference>
<comment type="cofactor">
    <cofactor evidence="1 9">
        <name>pyridoxal 5'-phosphate</name>
        <dbReference type="ChEBI" id="CHEBI:597326"/>
    </cofactor>
</comment>
<dbReference type="Proteomes" id="UP000293902">
    <property type="component" value="Chromosome"/>
</dbReference>
<evidence type="ECO:0000313" key="12">
    <source>
        <dbReference type="EMBL" id="RAM02272.1"/>
    </source>
</evidence>
<keyword evidence="7 9" id="KW-0663">Pyridoxal phosphate</keyword>
<dbReference type="HAMAP" id="MF_01023">
    <property type="entry name" value="HisC_aminotrans_2"/>
    <property type="match status" value="1"/>
</dbReference>
<dbReference type="EMBL" id="QLNI01000016">
    <property type="protein sequence ID" value="RAM02272.1"/>
    <property type="molecule type" value="Genomic_DNA"/>
</dbReference>
<comment type="similarity">
    <text evidence="3 9">Belongs to the class-II pyridoxal-phosphate-dependent aminotransferase family. Histidinol-phosphate aminotransferase subfamily.</text>
</comment>
<evidence type="ECO:0000313" key="13">
    <source>
        <dbReference type="Proteomes" id="UP000248798"/>
    </source>
</evidence>
<dbReference type="Pfam" id="PF00155">
    <property type="entry name" value="Aminotran_1_2"/>
    <property type="match status" value="1"/>
</dbReference>
<dbReference type="EC" id="2.6.1.9" evidence="9"/>
<dbReference type="SUPFAM" id="SSF53383">
    <property type="entry name" value="PLP-dependent transferases"/>
    <property type="match status" value="1"/>
</dbReference>
<dbReference type="UniPathway" id="UPA00031">
    <property type="reaction ID" value="UER00012"/>
</dbReference>
<dbReference type="InterPro" id="IPR050106">
    <property type="entry name" value="HistidinolP_aminotransfase"/>
</dbReference>
<dbReference type="Proteomes" id="UP000248798">
    <property type="component" value="Unassembled WGS sequence"/>
</dbReference>
<feature type="domain" description="Aminotransferase class I/classII large" evidence="10">
    <location>
        <begin position="32"/>
        <end position="357"/>
    </location>
</feature>
<dbReference type="GO" id="GO:0004400">
    <property type="term" value="F:histidinol-phosphate transaminase activity"/>
    <property type="evidence" value="ECO:0007669"/>
    <property type="project" value="UniProtKB-UniRule"/>
</dbReference>
<dbReference type="CDD" id="cd00609">
    <property type="entry name" value="AAT_like"/>
    <property type="match status" value="1"/>
</dbReference>
<gene>
    <name evidence="9" type="primary">hisC</name>
    <name evidence="12" type="ORF">DO021_09165</name>
    <name evidence="11" type="ORF">EYB58_16625</name>
</gene>
<evidence type="ECO:0000259" key="10">
    <source>
        <dbReference type="Pfam" id="PF00155"/>
    </source>
</evidence>
<evidence type="ECO:0000256" key="1">
    <source>
        <dbReference type="ARBA" id="ARBA00001933"/>
    </source>
</evidence>
<reference evidence="11 14" key="2">
    <citation type="submission" date="2019-02" db="EMBL/GenBank/DDBJ databases">
        <title>Complete genome sequence of Desulfobacter hydrogenophilus AcRS1.</title>
        <authorList>
            <person name="Marietou A."/>
            <person name="Lund M.B."/>
            <person name="Marshall I.P.G."/>
            <person name="Schreiber L."/>
            <person name="Jorgensen B."/>
        </authorList>
    </citation>
    <scope>NUCLEOTIDE SEQUENCE [LARGE SCALE GENOMIC DNA]</scope>
    <source>
        <strain evidence="11 14">AcRS1</strain>
    </source>
</reference>
<evidence type="ECO:0000256" key="8">
    <source>
        <dbReference type="ARBA" id="ARBA00047481"/>
    </source>
</evidence>
<dbReference type="Gene3D" id="3.90.1150.10">
    <property type="entry name" value="Aspartate Aminotransferase, domain 1"/>
    <property type="match status" value="1"/>
</dbReference>
<dbReference type="InterPro" id="IPR005861">
    <property type="entry name" value="HisP_aminotrans"/>
</dbReference>
<evidence type="ECO:0000256" key="6">
    <source>
        <dbReference type="ARBA" id="ARBA00022679"/>
    </source>
</evidence>
<organism evidence="12 13">
    <name type="scientific">Desulfobacter hydrogenophilus</name>
    <dbReference type="NCBI Taxonomy" id="2291"/>
    <lineage>
        <taxon>Bacteria</taxon>
        <taxon>Pseudomonadati</taxon>
        <taxon>Thermodesulfobacteriota</taxon>
        <taxon>Desulfobacteria</taxon>
        <taxon>Desulfobacterales</taxon>
        <taxon>Desulfobacteraceae</taxon>
        <taxon>Desulfobacter</taxon>
    </lineage>
</organism>
<accession>A0A328FFP9</accession>
<dbReference type="PANTHER" id="PTHR43643">
    <property type="entry name" value="HISTIDINOL-PHOSPHATE AMINOTRANSFERASE 2"/>
    <property type="match status" value="1"/>
</dbReference>
<dbReference type="AlphaFoldDB" id="A0A328FFP9"/>
<dbReference type="OrthoDB" id="9813612at2"/>
<evidence type="ECO:0000313" key="14">
    <source>
        <dbReference type="Proteomes" id="UP000293902"/>
    </source>
</evidence>
<evidence type="ECO:0000256" key="7">
    <source>
        <dbReference type="ARBA" id="ARBA00022898"/>
    </source>
</evidence>
<dbReference type="InterPro" id="IPR015424">
    <property type="entry name" value="PyrdxlP-dep_Trfase"/>
</dbReference>
<evidence type="ECO:0000313" key="11">
    <source>
        <dbReference type="EMBL" id="QBH14402.1"/>
    </source>
</evidence>
<dbReference type="NCBIfam" id="TIGR01141">
    <property type="entry name" value="hisC"/>
    <property type="match status" value="1"/>
</dbReference>
<feature type="modified residue" description="N6-(pyridoxal phosphate)lysine" evidence="9">
    <location>
        <position position="224"/>
    </location>
</feature>
<proteinExistence type="inferred from homology"/>
<dbReference type="GO" id="GO:0000105">
    <property type="term" value="P:L-histidine biosynthetic process"/>
    <property type="evidence" value="ECO:0007669"/>
    <property type="project" value="UniProtKB-UniRule"/>
</dbReference>
<keyword evidence="9" id="KW-0028">Amino-acid biosynthesis</keyword>
<dbReference type="Gene3D" id="3.40.640.10">
    <property type="entry name" value="Type I PLP-dependent aspartate aminotransferase-like (Major domain)"/>
    <property type="match status" value="1"/>
</dbReference>
<evidence type="ECO:0000256" key="2">
    <source>
        <dbReference type="ARBA" id="ARBA00005011"/>
    </source>
</evidence>
<dbReference type="PROSITE" id="PS00599">
    <property type="entry name" value="AA_TRANSFER_CLASS_2"/>
    <property type="match status" value="1"/>
</dbReference>
<comment type="catalytic activity">
    <reaction evidence="8 9">
        <text>L-histidinol phosphate + 2-oxoglutarate = 3-(imidazol-4-yl)-2-oxopropyl phosphate + L-glutamate</text>
        <dbReference type="Rhea" id="RHEA:23744"/>
        <dbReference type="ChEBI" id="CHEBI:16810"/>
        <dbReference type="ChEBI" id="CHEBI:29985"/>
        <dbReference type="ChEBI" id="CHEBI:57766"/>
        <dbReference type="ChEBI" id="CHEBI:57980"/>
        <dbReference type="EC" id="2.6.1.9"/>
    </reaction>
</comment>
<keyword evidence="14" id="KW-1185">Reference proteome</keyword>
<evidence type="ECO:0000256" key="4">
    <source>
        <dbReference type="ARBA" id="ARBA00011738"/>
    </source>
</evidence>
<dbReference type="RefSeq" id="WP_111955920.1">
    <property type="nucleotide sequence ID" value="NZ_CP036313.1"/>
</dbReference>
<sequence length="363" mass="39887">MSFSVSESVKAIKPYEAGKPLSEVEREYGITNAVKLASNENPFGCSPKVADAVLSKLPDMNRYPEPIPFTLCQKLAEKYHVRMENMVIGNGSDDIIALLAHGFLNPGQEAVMPLPSFLMYEISVKTAKGVPVMVPLKDFSTNLDGLVKAVTPETKLVFVTNPFNPTGAVITKDEFLRFADKLPDNVLIIVDEAYIEFVRNDSVYNSLSVPLADPRIVTLRTFSKAYGLAGFRIGYGIMDKAVAEILNRIRQPFNVNTLAQVAAQAALEDTDFLSKTISGTHQGIDFLTQKFTEAGFEVMPTQANFFMVDVKTSSRDLCEKLLRKGVVVRSLASYGYDTFLRINAGTDQENQTCVDALLSVAGK</sequence>
<dbReference type="PANTHER" id="PTHR43643:SF3">
    <property type="entry name" value="HISTIDINOL-PHOSPHATE AMINOTRANSFERASE"/>
    <property type="match status" value="1"/>
</dbReference>
<dbReference type="InterPro" id="IPR004839">
    <property type="entry name" value="Aminotransferase_I/II_large"/>
</dbReference>
<protein>
    <recommendedName>
        <fullName evidence="9">Histidinol-phosphate aminotransferase</fullName>
        <ecNumber evidence="9">2.6.1.9</ecNumber>
    </recommendedName>
    <alternativeName>
        <fullName evidence="9">Imidazole acetol-phosphate transaminase</fullName>
    </alternativeName>
</protein>
<dbReference type="InterPro" id="IPR015422">
    <property type="entry name" value="PyrdxlP-dep_Trfase_small"/>
</dbReference>
<dbReference type="InterPro" id="IPR015421">
    <property type="entry name" value="PyrdxlP-dep_Trfase_major"/>
</dbReference>
<keyword evidence="6 9" id="KW-0808">Transferase</keyword>
<comment type="subunit">
    <text evidence="4 9">Homodimer.</text>
</comment>
<keyword evidence="5 9" id="KW-0032">Aminotransferase</keyword>
<dbReference type="EMBL" id="CP036313">
    <property type="protein sequence ID" value="QBH14402.1"/>
    <property type="molecule type" value="Genomic_DNA"/>
</dbReference>
<name>A0A328FFP9_9BACT</name>
<keyword evidence="9" id="KW-0368">Histidine biosynthesis</keyword>
<reference evidence="12 13" key="1">
    <citation type="submission" date="2018-06" db="EMBL/GenBank/DDBJ databases">
        <title>Complete Genome Sequence of Desulfobacter hydrogenophilus (DSM3380).</title>
        <authorList>
            <person name="Marietou A."/>
            <person name="Schreiber L."/>
            <person name="Marshall I."/>
            <person name="Jorgensen B."/>
        </authorList>
    </citation>
    <scope>NUCLEOTIDE SEQUENCE [LARGE SCALE GENOMIC DNA]</scope>
    <source>
        <strain evidence="12 13">DSM 3380</strain>
    </source>
</reference>